<protein>
    <recommendedName>
        <fullName evidence="8">Receptor ligand binding region domain-containing protein</fullName>
    </recommendedName>
</protein>
<dbReference type="InterPro" id="IPR050726">
    <property type="entry name" value="mGluR"/>
</dbReference>
<keyword evidence="7" id="KW-0732">Signal</keyword>
<evidence type="ECO:0000256" key="1">
    <source>
        <dbReference type="ARBA" id="ARBA00004141"/>
    </source>
</evidence>
<dbReference type="InterPro" id="IPR000337">
    <property type="entry name" value="GPCR_3"/>
</dbReference>
<keyword evidence="3" id="KW-1133">Transmembrane helix</keyword>
<dbReference type="Proteomes" id="UP001195483">
    <property type="component" value="Unassembled WGS sequence"/>
</dbReference>
<dbReference type="GO" id="GO:0004930">
    <property type="term" value="F:G protein-coupled receptor activity"/>
    <property type="evidence" value="ECO:0007669"/>
    <property type="project" value="InterPro"/>
</dbReference>
<dbReference type="InterPro" id="IPR001828">
    <property type="entry name" value="ANF_lig-bd_rcpt"/>
</dbReference>
<dbReference type="Pfam" id="PF01094">
    <property type="entry name" value="ANF_receptor"/>
    <property type="match status" value="1"/>
</dbReference>
<sequence length="306" mass="34927">MPIDLTGMEAKHPQIIFFQLLLLVIGVTQCQERQFEELIGEVTVAGMFHIYRIRADKCELVTSSVMAQEAAKWVFKILNMTRYFPFNAVPFQIRTIFLFKSSKTELSVKWPWKRLSVLNVFYRIEQNGSQAGLEICLPTLSQLYNSILGFIDGLASGLSFPISETIQPLDYVQISYASTNPSLSDINLYPYFMRTITPDNKQTHVMIQILSELKSEYIQVVYIEGIYGKGSRDVVRNSASPNKICIVQEIIVQQLSDGNYHYSIEELRKKPFAKIVIIFISSNIVPLVMKEFNTKACEFVFIGSEA</sequence>
<dbReference type="InterPro" id="IPR028082">
    <property type="entry name" value="Peripla_BP_I"/>
</dbReference>
<evidence type="ECO:0000256" key="3">
    <source>
        <dbReference type="ARBA" id="ARBA00022989"/>
    </source>
</evidence>
<keyword evidence="2" id="KW-0812">Transmembrane</keyword>
<evidence type="ECO:0000256" key="2">
    <source>
        <dbReference type="ARBA" id="ARBA00022692"/>
    </source>
</evidence>
<dbReference type="PANTHER" id="PTHR24060">
    <property type="entry name" value="METABOTROPIC GLUTAMATE RECEPTOR"/>
    <property type="match status" value="1"/>
</dbReference>
<name>A0AAE0WAC4_9BIVA</name>
<evidence type="ECO:0000256" key="5">
    <source>
        <dbReference type="ARBA" id="ARBA00023170"/>
    </source>
</evidence>
<evidence type="ECO:0000313" key="9">
    <source>
        <dbReference type="EMBL" id="KAK3607948.1"/>
    </source>
</evidence>
<keyword evidence="6" id="KW-0325">Glycoprotein</keyword>
<keyword evidence="4" id="KW-0472">Membrane</keyword>
<dbReference type="Gene3D" id="3.40.50.2300">
    <property type="match status" value="2"/>
</dbReference>
<keyword evidence="10" id="KW-1185">Reference proteome</keyword>
<evidence type="ECO:0000313" key="10">
    <source>
        <dbReference type="Proteomes" id="UP001195483"/>
    </source>
</evidence>
<reference evidence="9" key="1">
    <citation type="journal article" date="2021" name="Genome Biol. Evol.">
        <title>A High-Quality Reference Genome for a Parasitic Bivalve with Doubly Uniparental Inheritance (Bivalvia: Unionida).</title>
        <authorList>
            <person name="Smith C.H."/>
        </authorList>
    </citation>
    <scope>NUCLEOTIDE SEQUENCE</scope>
    <source>
        <strain evidence="9">CHS0354</strain>
    </source>
</reference>
<evidence type="ECO:0000256" key="6">
    <source>
        <dbReference type="ARBA" id="ARBA00023180"/>
    </source>
</evidence>
<feature type="chain" id="PRO_5041941601" description="Receptor ligand binding region domain-containing protein" evidence="7">
    <location>
        <begin position="31"/>
        <end position="306"/>
    </location>
</feature>
<dbReference type="GO" id="GO:0016020">
    <property type="term" value="C:membrane"/>
    <property type="evidence" value="ECO:0007669"/>
    <property type="project" value="UniProtKB-SubCell"/>
</dbReference>
<comment type="subcellular location">
    <subcellularLocation>
        <location evidence="1">Membrane</location>
        <topology evidence="1">Multi-pass membrane protein</topology>
    </subcellularLocation>
</comment>
<gene>
    <name evidence="9" type="ORF">CHS0354_006543</name>
</gene>
<reference evidence="9" key="2">
    <citation type="journal article" date="2021" name="Genome Biol. Evol.">
        <title>Developing a high-quality reference genome for a parasitic bivalve with doubly uniparental inheritance (Bivalvia: Unionida).</title>
        <authorList>
            <person name="Smith C.H."/>
        </authorList>
    </citation>
    <scope>NUCLEOTIDE SEQUENCE</scope>
    <source>
        <strain evidence="9">CHS0354</strain>
        <tissue evidence="9">Mantle</tissue>
    </source>
</reference>
<comment type="caution">
    <text evidence="9">The sequence shown here is derived from an EMBL/GenBank/DDBJ whole genome shotgun (WGS) entry which is preliminary data.</text>
</comment>
<accession>A0AAE0WAC4</accession>
<evidence type="ECO:0000256" key="4">
    <source>
        <dbReference type="ARBA" id="ARBA00023136"/>
    </source>
</evidence>
<reference evidence="9" key="3">
    <citation type="submission" date="2023-05" db="EMBL/GenBank/DDBJ databases">
        <authorList>
            <person name="Smith C.H."/>
        </authorList>
    </citation>
    <scope>NUCLEOTIDE SEQUENCE</scope>
    <source>
        <strain evidence="9">CHS0354</strain>
        <tissue evidence="9">Mantle</tissue>
    </source>
</reference>
<organism evidence="9 10">
    <name type="scientific">Potamilus streckersoni</name>
    <dbReference type="NCBI Taxonomy" id="2493646"/>
    <lineage>
        <taxon>Eukaryota</taxon>
        <taxon>Metazoa</taxon>
        <taxon>Spiralia</taxon>
        <taxon>Lophotrochozoa</taxon>
        <taxon>Mollusca</taxon>
        <taxon>Bivalvia</taxon>
        <taxon>Autobranchia</taxon>
        <taxon>Heteroconchia</taxon>
        <taxon>Palaeoheterodonta</taxon>
        <taxon>Unionida</taxon>
        <taxon>Unionoidea</taxon>
        <taxon>Unionidae</taxon>
        <taxon>Ambleminae</taxon>
        <taxon>Lampsilini</taxon>
        <taxon>Potamilus</taxon>
    </lineage>
</organism>
<feature type="signal peptide" evidence="7">
    <location>
        <begin position="1"/>
        <end position="30"/>
    </location>
</feature>
<feature type="domain" description="Receptor ligand binding region" evidence="8">
    <location>
        <begin position="141"/>
        <end position="303"/>
    </location>
</feature>
<evidence type="ECO:0000259" key="8">
    <source>
        <dbReference type="Pfam" id="PF01094"/>
    </source>
</evidence>
<dbReference type="SUPFAM" id="SSF53822">
    <property type="entry name" value="Periplasmic binding protein-like I"/>
    <property type="match status" value="1"/>
</dbReference>
<dbReference type="PRINTS" id="PR00248">
    <property type="entry name" value="GPCRMGR"/>
</dbReference>
<keyword evidence="5" id="KW-0675">Receptor</keyword>
<proteinExistence type="predicted"/>
<dbReference type="EMBL" id="JAEAOA010000451">
    <property type="protein sequence ID" value="KAK3607948.1"/>
    <property type="molecule type" value="Genomic_DNA"/>
</dbReference>
<dbReference type="AlphaFoldDB" id="A0AAE0WAC4"/>
<evidence type="ECO:0000256" key="7">
    <source>
        <dbReference type="SAM" id="SignalP"/>
    </source>
</evidence>